<sequence length="124" mass="14154">MEEKWEFHPRYMGETWMDYDNCYTGGGGSCWDGGNPRVRKLKKRIIEEKKSESSISGTQASFKDKLIDKEKIVNEEVKEINLQSQADGTDQEIYRIKLPGAAKIGEVKLENQNHAVVFTRGEAL</sequence>
<dbReference type="Pfam" id="PF02364">
    <property type="entry name" value="Glucan_synthase"/>
    <property type="match status" value="1"/>
</dbReference>
<evidence type="ECO:0000313" key="3">
    <source>
        <dbReference type="Proteomes" id="UP000775213"/>
    </source>
</evidence>
<dbReference type="PANTHER" id="PTHR12741:SF48">
    <property type="entry name" value="1,3-BETA-GLUCAN SYNTHASE COMPONENT FKS1-RELATED"/>
    <property type="match status" value="1"/>
</dbReference>
<dbReference type="InterPro" id="IPR003440">
    <property type="entry name" value="Glyco_trans_48_dom"/>
</dbReference>
<protein>
    <recommendedName>
        <fullName evidence="1">Glycosyl transferase 48 domain-containing protein</fullName>
    </recommendedName>
</protein>
<reference evidence="2 3" key="1">
    <citation type="journal article" date="2021" name="Hortic Res">
        <title>Chromosome-scale assembly of the Dendrobium chrysotoxum genome enhances the understanding of orchid evolution.</title>
        <authorList>
            <person name="Zhang Y."/>
            <person name="Zhang G.Q."/>
            <person name="Zhang D."/>
            <person name="Liu X.D."/>
            <person name="Xu X.Y."/>
            <person name="Sun W.H."/>
            <person name="Yu X."/>
            <person name="Zhu X."/>
            <person name="Wang Z.W."/>
            <person name="Zhao X."/>
            <person name="Zhong W.Y."/>
            <person name="Chen H."/>
            <person name="Yin W.L."/>
            <person name="Huang T."/>
            <person name="Niu S.C."/>
            <person name="Liu Z.J."/>
        </authorList>
    </citation>
    <scope>NUCLEOTIDE SEQUENCE [LARGE SCALE GENOMIC DNA]</scope>
    <source>
        <strain evidence="2">Lindl</strain>
    </source>
</reference>
<evidence type="ECO:0000259" key="1">
    <source>
        <dbReference type="Pfam" id="PF02364"/>
    </source>
</evidence>
<dbReference type="GO" id="GO:0000148">
    <property type="term" value="C:1,3-beta-D-glucan synthase complex"/>
    <property type="evidence" value="ECO:0007669"/>
    <property type="project" value="InterPro"/>
</dbReference>
<dbReference type="Proteomes" id="UP000775213">
    <property type="component" value="Unassembled WGS sequence"/>
</dbReference>
<dbReference type="GO" id="GO:0003843">
    <property type="term" value="F:1,3-beta-D-glucan synthase activity"/>
    <property type="evidence" value="ECO:0007669"/>
    <property type="project" value="InterPro"/>
</dbReference>
<proteinExistence type="predicted"/>
<dbReference type="GO" id="GO:0006075">
    <property type="term" value="P:(1-&gt;3)-beta-D-glucan biosynthetic process"/>
    <property type="evidence" value="ECO:0007669"/>
    <property type="project" value="InterPro"/>
</dbReference>
<dbReference type="PANTHER" id="PTHR12741">
    <property type="entry name" value="LYST-INTERACTING PROTEIN LIP5 DOPAMINE RESPONSIVE PROTEIN DRG-1"/>
    <property type="match status" value="1"/>
</dbReference>
<name>A0AAV7HPQ6_DENCH</name>
<accession>A0AAV7HPQ6</accession>
<comment type="caution">
    <text evidence="2">The sequence shown here is derived from an EMBL/GenBank/DDBJ whole genome shotgun (WGS) entry which is preliminary data.</text>
</comment>
<gene>
    <name evidence="2" type="ORF">IEQ34_002482</name>
</gene>
<feature type="domain" description="Glycosyl transferase 48" evidence="1">
    <location>
        <begin position="83"/>
        <end position="124"/>
    </location>
</feature>
<evidence type="ECO:0000313" key="2">
    <source>
        <dbReference type="EMBL" id="KAH0469250.1"/>
    </source>
</evidence>
<dbReference type="EMBL" id="JAGFBR010000003">
    <property type="protein sequence ID" value="KAH0469250.1"/>
    <property type="molecule type" value="Genomic_DNA"/>
</dbReference>
<organism evidence="2 3">
    <name type="scientific">Dendrobium chrysotoxum</name>
    <name type="common">Orchid</name>
    <dbReference type="NCBI Taxonomy" id="161865"/>
    <lineage>
        <taxon>Eukaryota</taxon>
        <taxon>Viridiplantae</taxon>
        <taxon>Streptophyta</taxon>
        <taxon>Embryophyta</taxon>
        <taxon>Tracheophyta</taxon>
        <taxon>Spermatophyta</taxon>
        <taxon>Magnoliopsida</taxon>
        <taxon>Liliopsida</taxon>
        <taxon>Asparagales</taxon>
        <taxon>Orchidaceae</taxon>
        <taxon>Epidendroideae</taxon>
        <taxon>Malaxideae</taxon>
        <taxon>Dendrobiinae</taxon>
        <taxon>Dendrobium</taxon>
    </lineage>
</organism>
<keyword evidence="3" id="KW-1185">Reference proteome</keyword>
<dbReference type="GO" id="GO:0005886">
    <property type="term" value="C:plasma membrane"/>
    <property type="evidence" value="ECO:0007669"/>
    <property type="project" value="TreeGrafter"/>
</dbReference>
<dbReference type="AlphaFoldDB" id="A0AAV7HPQ6"/>